<keyword evidence="1" id="KW-0175">Coiled coil</keyword>
<evidence type="ECO:0000313" key="2">
    <source>
        <dbReference type="EMBL" id="KAJ0392904.1"/>
    </source>
</evidence>
<accession>A0AAD5LB96</accession>
<gene>
    <name evidence="2" type="ORF">P43SY_007142</name>
</gene>
<keyword evidence="3" id="KW-1185">Reference proteome</keyword>
<protein>
    <recommendedName>
        <fullName evidence="4">Bzip transcription factor</fullName>
    </recommendedName>
</protein>
<organism evidence="2 3">
    <name type="scientific">Pythium insidiosum</name>
    <name type="common">Pythiosis disease agent</name>
    <dbReference type="NCBI Taxonomy" id="114742"/>
    <lineage>
        <taxon>Eukaryota</taxon>
        <taxon>Sar</taxon>
        <taxon>Stramenopiles</taxon>
        <taxon>Oomycota</taxon>
        <taxon>Peronosporomycetes</taxon>
        <taxon>Pythiales</taxon>
        <taxon>Pythiaceae</taxon>
        <taxon>Pythium</taxon>
    </lineage>
</organism>
<dbReference type="Proteomes" id="UP001209570">
    <property type="component" value="Unassembled WGS sequence"/>
</dbReference>
<dbReference type="AlphaFoldDB" id="A0AAD5LB96"/>
<evidence type="ECO:0000256" key="1">
    <source>
        <dbReference type="SAM" id="Coils"/>
    </source>
</evidence>
<evidence type="ECO:0008006" key="4">
    <source>
        <dbReference type="Google" id="ProtNLM"/>
    </source>
</evidence>
<comment type="caution">
    <text evidence="2">The sequence shown here is derived from an EMBL/GenBank/DDBJ whole genome shotgun (WGS) entry which is preliminary data.</text>
</comment>
<sequence length="365" mass="41472">MASSNSDGPPRTPRRATAMPLVITTLADAQPYEADVSRGVCRTADDELLPLTSKKKHFPRGLRRFRDRLQSLEERLRLDVNSLKQEIIDLNLQRSLFETRMQARRVSLSEKAMKTVMEYVAAFERGLQIDLEAESFECSALSTADEAAIRRATDRWLSSMTSAHASHHNYRDLHGRQRRRHDDLQLLRRARRRSGAASAAMEELERQAAARQLAFVNAALDPAMILSQQSAGIRVFLQQWDLYTKCHIGLRFTMETLHSNGSTTAPVVTCTGRIGGYITRETLENVFPRVLQHPELMQRLIGVRVDYPYHMDVEFNSDGRMVRYDVELDFVAALTSVLGSLRDVSFVMEDARIYACCLIGHPAYE</sequence>
<dbReference type="EMBL" id="JAKCXM010000555">
    <property type="protein sequence ID" value="KAJ0392904.1"/>
    <property type="molecule type" value="Genomic_DNA"/>
</dbReference>
<feature type="coiled-coil region" evidence="1">
    <location>
        <begin position="66"/>
        <end position="93"/>
    </location>
</feature>
<evidence type="ECO:0000313" key="3">
    <source>
        <dbReference type="Proteomes" id="UP001209570"/>
    </source>
</evidence>
<proteinExistence type="predicted"/>
<name>A0AAD5LB96_PYTIN</name>
<reference evidence="2" key="1">
    <citation type="submission" date="2021-12" db="EMBL/GenBank/DDBJ databases">
        <title>Prjna785345.</title>
        <authorList>
            <person name="Rujirawat T."/>
            <person name="Krajaejun T."/>
        </authorList>
    </citation>
    <scope>NUCLEOTIDE SEQUENCE</scope>
    <source>
        <strain evidence="2">Pi057C3</strain>
    </source>
</reference>